<dbReference type="GO" id="GO:0000428">
    <property type="term" value="C:DNA-directed RNA polymerase complex"/>
    <property type="evidence" value="ECO:0007669"/>
    <property type="project" value="UniProtKB-KW"/>
</dbReference>
<keyword evidence="1" id="KW-0240">DNA-directed RNA polymerase</keyword>
<accession>S6ELC2</accession>
<gene>
    <name evidence="1" type="ORF">CCH01_16290</name>
</gene>
<reference evidence="2" key="1">
    <citation type="submission" date="2017-03" db="EMBL/GenBank/DDBJ databases">
        <authorList>
            <person name="Falquet L."/>
            <person name="Falquet L."/>
        </authorList>
    </citation>
    <scope>NUCLEOTIDE SEQUENCE [LARGE SCALE GENOMIC DNA]</scope>
</reference>
<protein>
    <submittedName>
        <fullName evidence="1">Putative DNA-directed RNA polymerase specialized sigma subunit</fullName>
    </submittedName>
</protein>
<dbReference type="STRING" id="1351755.CCH01_16290"/>
<dbReference type="RefSeq" id="WP_021875945.1">
    <property type="nucleotide sequence ID" value="NZ_CBML010000006.1"/>
</dbReference>
<dbReference type="GeneID" id="71453696"/>
<dbReference type="AlphaFoldDB" id="S6ELC2"/>
<proteinExistence type="predicted"/>
<evidence type="ECO:0000313" key="1">
    <source>
        <dbReference type="EMBL" id="SLK19277.1"/>
    </source>
</evidence>
<keyword evidence="2" id="KW-1185">Reference proteome</keyword>
<sequence length="51" mass="5966">MIHNVEKDLGKDYKGNINQLIEEYMPFIIKAISETTGRYVSLENSEEKRGY</sequence>
<dbReference type="Proteomes" id="UP000190476">
    <property type="component" value="Chromosome I"/>
</dbReference>
<evidence type="ECO:0000313" key="2">
    <source>
        <dbReference type="Proteomes" id="UP000190476"/>
    </source>
</evidence>
<organism evidence="1 2">
    <name type="scientific">Clostridium chauvoei JF4335</name>
    <dbReference type="NCBI Taxonomy" id="1351755"/>
    <lineage>
        <taxon>Bacteria</taxon>
        <taxon>Bacillati</taxon>
        <taxon>Bacillota</taxon>
        <taxon>Clostridia</taxon>
        <taxon>Eubacteriales</taxon>
        <taxon>Clostridiaceae</taxon>
        <taxon>Clostridium</taxon>
    </lineage>
</organism>
<name>S6ELC2_9CLOT</name>
<keyword evidence="1" id="KW-0804">Transcription</keyword>
<dbReference type="EMBL" id="LT799839">
    <property type="protein sequence ID" value="SLK19277.1"/>
    <property type="molecule type" value="Genomic_DNA"/>
</dbReference>